<gene>
    <name evidence="1" type="ORF">PG994_001098</name>
</gene>
<organism evidence="1 2">
    <name type="scientific">Apiospora phragmitis</name>
    <dbReference type="NCBI Taxonomy" id="2905665"/>
    <lineage>
        <taxon>Eukaryota</taxon>
        <taxon>Fungi</taxon>
        <taxon>Dikarya</taxon>
        <taxon>Ascomycota</taxon>
        <taxon>Pezizomycotina</taxon>
        <taxon>Sordariomycetes</taxon>
        <taxon>Xylariomycetidae</taxon>
        <taxon>Amphisphaeriales</taxon>
        <taxon>Apiosporaceae</taxon>
        <taxon>Apiospora</taxon>
    </lineage>
</organism>
<sequence>MAPENAMPITGDQMDVLDRLWDVFEKVAIHWSSLAIRGGFSDYIDAMSHYDYISKFPPDNILITRRDLKIVIGLSNILYSVKVDWKRVAERSGLKDEEMAKIHHHDLAMLERTCNIPRDINDAPCPHVFLGLSAG</sequence>
<comment type="caution">
    <text evidence="1">The sequence shown here is derived from an EMBL/GenBank/DDBJ whole genome shotgun (WGS) entry which is preliminary data.</text>
</comment>
<name>A0ABR1WSJ4_9PEZI</name>
<proteinExistence type="predicted"/>
<reference evidence="1 2" key="1">
    <citation type="submission" date="2023-01" db="EMBL/GenBank/DDBJ databases">
        <title>Analysis of 21 Apiospora genomes using comparative genomics revels a genus with tremendous synthesis potential of carbohydrate active enzymes and secondary metabolites.</title>
        <authorList>
            <person name="Sorensen T."/>
        </authorList>
    </citation>
    <scope>NUCLEOTIDE SEQUENCE [LARGE SCALE GENOMIC DNA]</scope>
    <source>
        <strain evidence="1 2">CBS 135458</strain>
    </source>
</reference>
<dbReference type="GeneID" id="92085570"/>
<dbReference type="EMBL" id="JAQQWL010000002">
    <property type="protein sequence ID" value="KAK8086124.1"/>
    <property type="molecule type" value="Genomic_DNA"/>
</dbReference>
<accession>A0ABR1WSJ4</accession>
<dbReference type="RefSeq" id="XP_066720648.1">
    <property type="nucleotide sequence ID" value="XM_066852507.1"/>
</dbReference>
<protein>
    <submittedName>
        <fullName evidence="1">Uncharacterized protein</fullName>
    </submittedName>
</protein>
<keyword evidence="2" id="KW-1185">Reference proteome</keyword>
<evidence type="ECO:0000313" key="1">
    <source>
        <dbReference type="EMBL" id="KAK8086124.1"/>
    </source>
</evidence>
<evidence type="ECO:0000313" key="2">
    <source>
        <dbReference type="Proteomes" id="UP001480595"/>
    </source>
</evidence>
<dbReference type="Proteomes" id="UP001480595">
    <property type="component" value="Unassembled WGS sequence"/>
</dbReference>